<protein>
    <submittedName>
        <fullName evidence="2">Uncharacterized protein</fullName>
    </submittedName>
</protein>
<keyword evidence="1" id="KW-0472">Membrane</keyword>
<evidence type="ECO:0000313" key="3">
    <source>
        <dbReference type="Proteomes" id="UP000198609"/>
    </source>
</evidence>
<dbReference type="Proteomes" id="UP000198609">
    <property type="component" value="Unassembled WGS sequence"/>
</dbReference>
<sequence>MAEYRDYGFHWRVLVPRPVPWPLLTILGYGAVIGAVSAVVEVLRRVGVGRVDFP</sequence>
<name>A0A1H4QL25_STRMJ</name>
<gene>
    <name evidence="2" type="ORF">SAMN04490356_3279</name>
</gene>
<keyword evidence="1" id="KW-1133">Transmembrane helix</keyword>
<organism evidence="2 3">
    <name type="scientific">Streptomyces melanosporofaciens</name>
    <dbReference type="NCBI Taxonomy" id="67327"/>
    <lineage>
        <taxon>Bacteria</taxon>
        <taxon>Bacillati</taxon>
        <taxon>Actinomycetota</taxon>
        <taxon>Actinomycetes</taxon>
        <taxon>Kitasatosporales</taxon>
        <taxon>Streptomycetaceae</taxon>
        <taxon>Streptomyces</taxon>
        <taxon>Streptomyces violaceusniger group</taxon>
    </lineage>
</organism>
<keyword evidence="3" id="KW-1185">Reference proteome</keyword>
<dbReference type="EMBL" id="FNST01000002">
    <property type="protein sequence ID" value="SEC20257.1"/>
    <property type="molecule type" value="Genomic_DNA"/>
</dbReference>
<keyword evidence="1" id="KW-0812">Transmembrane</keyword>
<accession>A0A1H4QL25</accession>
<dbReference type="AlphaFoldDB" id="A0A1H4QL25"/>
<dbReference type="RefSeq" id="WP_167746265.1">
    <property type="nucleotide sequence ID" value="NZ_FNST01000002.1"/>
</dbReference>
<feature type="transmembrane region" description="Helical" evidence="1">
    <location>
        <begin position="20"/>
        <end position="40"/>
    </location>
</feature>
<reference evidence="3" key="1">
    <citation type="submission" date="2016-10" db="EMBL/GenBank/DDBJ databases">
        <authorList>
            <person name="Varghese N."/>
            <person name="Submissions S."/>
        </authorList>
    </citation>
    <scope>NUCLEOTIDE SEQUENCE [LARGE SCALE GENOMIC DNA]</scope>
    <source>
        <strain evidence="3">DSM 40318</strain>
    </source>
</reference>
<evidence type="ECO:0000313" key="2">
    <source>
        <dbReference type="EMBL" id="SEC20257.1"/>
    </source>
</evidence>
<proteinExistence type="predicted"/>
<evidence type="ECO:0000256" key="1">
    <source>
        <dbReference type="SAM" id="Phobius"/>
    </source>
</evidence>